<dbReference type="PANTHER" id="PTHR35011">
    <property type="entry name" value="2,3-DIKETO-L-GULONATE TRAP TRANSPORTER SMALL PERMEASE PROTEIN YIAM"/>
    <property type="match status" value="1"/>
</dbReference>
<feature type="transmembrane region" description="Helical" evidence="9">
    <location>
        <begin position="93"/>
        <end position="113"/>
    </location>
</feature>
<evidence type="ECO:0000256" key="2">
    <source>
        <dbReference type="ARBA" id="ARBA00022448"/>
    </source>
</evidence>
<feature type="transmembrane region" description="Helical" evidence="9">
    <location>
        <begin position="133"/>
        <end position="154"/>
    </location>
</feature>
<dbReference type="GO" id="GO:0015740">
    <property type="term" value="P:C4-dicarboxylate transport"/>
    <property type="evidence" value="ECO:0007669"/>
    <property type="project" value="TreeGrafter"/>
</dbReference>
<comment type="function">
    <text evidence="9">Part of the tripartite ATP-independent periplasmic (TRAP) transport system.</text>
</comment>
<keyword evidence="4 9" id="KW-0997">Cell inner membrane</keyword>
<comment type="caution">
    <text evidence="11">The sequence shown here is derived from an EMBL/GenBank/DDBJ whole genome shotgun (WGS) entry which is preliminary data.</text>
</comment>
<dbReference type="Proteomes" id="UP000028302">
    <property type="component" value="Unassembled WGS sequence"/>
</dbReference>
<gene>
    <name evidence="11" type="ORF">C41B8_03911</name>
</gene>
<feature type="transmembrane region" description="Helical" evidence="9">
    <location>
        <begin position="58"/>
        <end position="81"/>
    </location>
</feature>
<dbReference type="InterPro" id="IPR055348">
    <property type="entry name" value="DctQ"/>
</dbReference>
<keyword evidence="12" id="KW-1185">Reference proteome</keyword>
<keyword evidence="5 9" id="KW-0812">Transmembrane</keyword>
<evidence type="ECO:0000256" key="6">
    <source>
        <dbReference type="ARBA" id="ARBA00022989"/>
    </source>
</evidence>
<evidence type="ECO:0000256" key="1">
    <source>
        <dbReference type="ARBA" id="ARBA00004429"/>
    </source>
</evidence>
<evidence type="ECO:0000256" key="7">
    <source>
        <dbReference type="ARBA" id="ARBA00023136"/>
    </source>
</evidence>
<name>A0A084IPU7_SALHC</name>
<reference evidence="11 12" key="1">
    <citation type="submission" date="2013-03" db="EMBL/GenBank/DDBJ databases">
        <title>Salinisphaera hydrothermalis C41B8 Genome Sequencing.</title>
        <authorList>
            <person name="Li C."/>
            <person name="Lai Q."/>
            <person name="Shao Z."/>
        </authorList>
    </citation>
    <scope>NUCLEOTIDE SEQUENCE [LARGE SCALE GENOMIC DNA]</scope>
    <source>
        <strain evidence="11 12">C41B8</strain>
    </source>
</reference>
<evidence type="ECO:0000256" key="4">
    <source>
        <dbReference type="ARBA" id="ARBA00022519"/>
    </source>
</evidence>
<protein>
    <recommendedName>
        <fullName evidence="9">TRAP transporter small permease protein</fullName>
    </recommendedName>
</protein>
<keyword evidence="6 9" id="KW-1133">Transmembrane helix</keyword>
<accession>A0A084IPU7</accession>
<evidence type="ECO:0000256" key="9">
    <source>
        <dbReference type="RuleBase" id="RU369079"/>
    </source>
</evidence>
<dbReference type="RefSeq" id="WP_051882992.1">
    <property type="nucleotide sequence ID" value="NZ_APNK01000003.1"/>
</dbReference>
<dbReference type="InterPro" id="IPR007387">
    <property type="entry name" value="TRAP_DctQ"/>
</dbReference>
<proteinExistence type="inferred from homology"/>
<keyword evidence="3" id="KW-1003">Cell membrane</keyword>
<comment type="subcellular location">
    <subcellularLocation>
        <location evidence="1 9">Cell inner membrane</location>
        <topology evidence="1 9">Multi-pass membrane protein</topology>
    </subcellularLocation>
</comment>
<dbReference type="Pfam" id="PF04290">
    <property type="entry name" value="DctQ"/>
    <property type="match status" value="1"/>
</dbReference>
<dbReference type="EMBL" id="APNK01000003">
    <property type="protein sequence ID" value="KEZ78731.1"/>
    <property type="molecule type" value="Genomic_DNA"/>
</dbReference>
<dbReference type="PANTHER" id="PTHR35011:SF5">
    <property type="entry name" value="SIALIC ACID TRAP TRANSPORTER SMALL PERMEASE PROTEIN SIAQ"/>
    <property type="match status" value="1"/>
</dbReference>
<evidence type="ECO:0000313" key="11">
    <source>
        <dbReference type="EMBL" id="KEZ78731.1"/>
    </source>
</evidence>
<organism evidence="11 12">
    <name type="scientific">Salinisphaera hydrothermalis (strain C41B8)</name>
    <dbReference type="NCBI Taxonomy" id="1304275"/>
    <lineage>
        <taxon>Bacteria</taxon>
        <taxon>Pseudomonadati</taxon>
        <taxon>Pseudomonadota</taxon>
        <taxon>Gammaproteobacteria</taxon>
        <taxon>Salinisphaerales</taxon>
        <taxon>Salinisphaeraceae</taxon>
        <taxon>Salinisphaera</taxon>
    </lineage>
</organism>
<feature type="domain" description="Tripartite ATP-independent periplasmic transporters DctQ component" evidence="10">
    <location>
        <begin position="31"/>
        <end position="158"/>
    </location>
</feature>
<comment type="subunit">
    <text evidence="9">The complex comprises the extracytoplasmic solute receptor protein and the two transmembrane proteins.</text>
</comment>
<sequence length="164" mass="17842">MDALVATVERGVHYLRLALGVVVGVLTIAVFFCVSANVFGRFVLNSSYDWAEAMSRYFFIWAVLVGGGVGCLANENIAVTFVKDAVPGAVARVFDIIKIAIVYAVCVIIVMAYQQLVSGYVSVTPLLGISKTYLYMAMLFFAALLAIANTVDLLRLIARFTRRA</sequence>
<dbReference type="eggNOG" id="COG3090">
    <property type="taxonomic scope" value="Bacteria"/>
</dbReference>
<dbReference type="STRING" id="1304275.C41B8_03911"/>
<keyword evidence="7 9" id="KW-0472">Membrane</keyword>
<dbReference type="GO" id="GO:0022857">
    <property type="term" value="F:transmembrane transporter activity"/>
    <property type="evidence" value="ECO:0007669"/>
    <property type="project" value="UniProtKB-UniRule"/>
</dbReference>
<evidence type="ECO:0000313" key="12">
    <source>
        <dbReference type="Proteomes" id="UP000028302"/>
    </source>
</evidence>
<evidence type="ECO:0000256" key="3">
    <source>
        <dbReference type="ARBA" id="ARBA00022475"/>
    </source>
</evidence>
<dbReference type="AlphaFoldDB" id="A0A084IPU7"/>
<evidence type="ECO:0000256" key="5">
    <source>
        <dbReference type="ARBA" id="ARBA00022692"/>
    </source>
</evidence>
<evidence type="ECO:0000256" key="8">
    <source>
        <dbReference type="ARBA" id="ARBA00038436"/>
    </source>
</evidence>
<keyword evidence="2 9" id="KW-0813">Transport</keyword>
<feature type="transmembrane region" description="Helical" evidence="9">
    <location>
        <begin position="17"/>
        <end position="38"/>
    </location>
</feature>
<comment type="similarity">
    <text evidence="8 9">Belongs to the TRAP transporter small permease family.</text>
</comment>
<evidence type="ECO:0000259" key="10">
    <source>
        <dbReference type="Pfam" id="PF04290"/>
    </source>
</evidence>
<dbReference type="GO" id="GO:0005886">
    <property type="term" value="C:plasma membrane"/>
    <property type="evidence" value="ECO:0007669"/>
    <property type="project" value="UniProtKB-SubCell"/>
</dbReference>